<protein>
    <submittedName>
        <fullName evidence="3">Putative tol protein</fullName>
    </submittedName>
</protein>
<feature type="compositionally biased region" description="Basic and acidic residues" evidence="1">
    <location>
        <begin position="1"/>
        <end position="37"/>
    </location>
</feature>
<feature type="region of interest" description="Disordered" evidence="1">
    <location>
        <begin position="1"/>
        <end position="62"/>
    </location>
</feature>
<evidence type="ECO:0000256" key="1">
    <source>
        <dbReference type="SAM" id="MobiDB-lite"/>
    </source>
</evidence>
<dbReference type="GeneID" id="19466508"/>
<dbReference type="InterPro" id="IPR010730">
    <property type="entry name" value="HET"/>
</dbReference>
<keyword evidence="4" id="KW-1185">Reference proteome</keyword>
<sequence>MWDIIPARKSEAVESDATERGGGENREDKEDDNREYSGSDSETIKSQSSDDIFPFLKKSPSPRTWNRRCCPTCEAMTGTLEGLSALVSGGYQHLNWYQICENTNLGCRLCWEIQHIPGVWLRDDDGNLPLEEVIIRAITSVPSKNEIGSVKHPFENLLLQNLEIIIPSLVVYEKSEFPPRQILFHPVTWEDDGAARFIQGRRETKDMSPEVVGMIHQKLDNCFGNHLSCPRRRSPELPRRVLDVGSGTSPIRIYHPAENEKAEYATLSYCWGSGVEHITTTTSNLSEYMVALPRDLPKTILDAIEVCQKICVRYLWIDALCIIQDDESDKLDQIATMGSIYKSSFISIVAASAQDVSQGFLKSNFAEPSVELPFFIDGDTCGIVYLRMFPVGLIYAEDEPTFGRAWTLQEYMLSPRILVFDCCQITFNCRKESFQPVVETHLEVIYNCTTLPVSVFGVLDDDPAYKQRLLLGNDKRDLQEWTWSQIIWEYSKRDLTHFEDRLPALAGIASELALVWNDTYLAGFWKRSIMHHLGWFRLVELKNMRPMKKIFQHIDRSQRLGSPSWSWITMPYPIRIDPPEHIDAKLIDSKVELVSETSPFGQISRALITLEARILEAKNLDVIRKESHPASSDRGIVFDFETPIDRLDDFRLLYLSCQAGEWFGEHRGLFLVVEQSALGMFKRVGHIWLDDSEPVWKDLLNAAKREVVVLE</sequence>
<dbReference type="PANTHER" id="PTHR33112">
    <property type="entry name" value="DOMAIN PROTEIN, PUTATIVE-RELATED"/>
    <property type="match status" value="1"/>
</dbReference>
<name>S3D1C6_GLAL2</name>
<reference evidence="3 4" key="1">
    <citation type="journal article" date="2013" name="BMC Genomics">
        <title>Genomics-driven discovery of the pneumocandin biosynthetic gene cluster in the fungus Glarea lozoyensis.</title>
        <authorList>
            <person name="Chen L."/>
            <person name="Yue Q."/>
            <person name="Zhang X."/>
            <person name="Xiang M."/>
            <person name="Wang C."/>
            <person name="Li S."/>
            <person name="Che Y."/>
            <person name="Ortiz-Lopez F.J."/>
            <person name="Bills G.F."/>
            <person name="Liu X."/>
            <person name="An Z."/>
        </authorList>
    </citation>
    <scope>NUCLEOTIDE SEQUENCE [LARGE SCALE GENOMIC DNA]</scope>
    <source>
        <strain evidence="4">ATCC 20868 / MF5171</strain>
    </source>
</reference>
<dbReference type="Pfam" id="PF06985">
    <property type="entry name" value="HET"/>
    <property type="match status" value="1"/>
</dbReference>
<organism evidence="3 4">
    <name type="scientific">Glarea lozoyensis (strain ATCC 20868 / MF5171)</name>
    <dbReference type="NCBI Taxonomy" id="1116229"/>
    <lineage>
        <taxon>Eukaryota</taxon>
        <taxon>Fungi</taxon>
        <taxon>Dikarya</taxon>
        <taxon>Ascomycota</taxon>
        <taxon>Pezizomycotina</taxon>
        <taxon>Leotiomycetes</taxon>
        <taxon>Helotiales</taxon>
        <taxon>Helotiaceae</taxon>
        <taxon>Glarea</taxon>
    </lineage>
</organism>
<accession>S3D1C6</accession>
<proteinExistence type="predicted"/>
<evidence type="ECO:0000259" key="2">
    <source>
        <dbReference type="Pfam" id="PF06985"/>
    </source>
</evidence>
<dbReference type="STRING" id="1116229.S3D1C6"/>
<gene>
    <name evidence="3" type="ORF">GLAREA_07455</name>
</gene>
<feature type="compositionally biased region" description="Polar residues" evidence="1">
    <location>
        <begin position="38"/>
        <end position="50"/>
    </location>
</feature>
<dbReference type="PANTHER" id="PTHR33112:SF15">
    <property type="entry name" value="HETEROKARYON INCOMPATIBILITY DOMAIN-CONTAINING PROTEIN"/>
    <property type="match status" value="1"/>
</dbReference>
<dbReference type="eggNOG" id="ENOG502R1M1">
    <property type="taxonomic scope" value="Eukaryota"/>
</dbReference>
<dbReference type="KEGG" id="glz:GLAREA_07455"/>
<dbReference type="AlphaFoldDB" id="S3D1C6"/>
<evidence type="ECO:0000313" key="3">
    <source>
        <dbReference type="EMBL" id="EPE32322.1"/>
    </source>
</evidence>
<feature type="domain" description="Heterokaryon incompatibility" evidence="2">
    <location>
        <begin position="264"/>
        <end position="410"/>
    </location>
</feature>
<dbReference type="OrthoDB" id="5125733at2759"/>
<evidence type="ECO:0000313" key="4">
    <source>
        <dbReference type="Proteomes" id="UP000016922"/>
    </source>
</evidence>
<dbReference type="RefSeq" id="XP_008080334.1">
    <property type="nucleotide sequence ID" value="XM_008082143.1"/>
</dbReference>
<dbReference type="OMA" id="LWERTIM"/>
<dbReference type="EMBL" id="KE145359">
    <property type="protein sequence ID" value="EPE32322.1"/>
    <property type="molecule type" value="Genomic_DNA"/>
</dbReference>
<dbReference type="HOGENOM" id="CLU_002639_6_0_1"/>
<dbReference type="Proteomes" id="UP000016922">
    <property type="component" value="Unassembled WGS sequence"/>
</dbReference>